<dbReference type="Proteomes" id="UP000683925">
    <property type="component" value="Unassembled WGS sequence"/>
</dbReference>
<reference evidence="1" key="1">
    <citation type="submission" date="2021-01" db="EMBL/GenBank/DDBJ databases">
        <authorList>
            <consortium name="Genoscope - CEA"/>
            <person name="William W."/>
        </authorList>
    </citation>
    <scope>NUCLEOTIDE SEQUENCE</scope>
</reference>
<dbReference type="AlphaFoldDB" id="A0A8S1RXC2"/>
<gene>
    <name evidence="1" type="ORF">POCTA_138.1.T0030228</name>
</gene>
<comment type="caution">
    <text evidence="1">The sequence shown here is derived from an EMBL/GenBank/DDBJ whole genome shotgun (WGS) entry which is preliminary data.</text>
</comment>
<name>A0A8S1RXC2_PAROT</name>
<keyword evidence="2" id="KW-1185">Reference proteome</keyword>
<dbReference type="EMBL" id="CAJJDP010000001">
    <property type="protein sequence ID" value="CAD8132033.1"/>
    <property type="molecule type" value="Genomic_DNA"/>
</dbReference>
<evidence type="ECO:0000313" key="1">
    <source>
        <dbReference type="EMBL" id="CAD8132033.1"/>
    </source>
</evidence>
<sequence length="55" mass="6599">MEQVDQALIIQERTIINQFIMKISISLQQQRRFRIRELQLKVSLSLTEMLILLDI</sequence>
<evidence type="ECO:0000313" key="2">
    <source>
        <dbReference type="Proteomes" id="UP000683925"/>
    </source>
</evidence>
<proteinExistence type="predicted"/>
<protein>
    <submittedName>
        <fullName evidence="1">Uncharacterized protein</fullName>
    </submittedName>
</protein>
<accession>A0A8S1RXC2</accession>
<organism evidence="1 2">
    <name type="scientific">Paramecium octaurelia</name>
    <dbReference type="NCBI Taxonomy" id="43137"/>
    <lineage>
        <taxon>Eukaryota</taxon>
        <taxon>Sar</taxon>
        <taxon>Alveolata</taxon>
        <taxon>Ciliophora</taxon>
        <taxon>Intramacronucleata</taxon>
        <taxon>Oligohymenophorea</taxon>
        <taxon>Peniculida</taxon>
        <taxon>Parameciidae</taxon>
        <taxon>Paramecium</taxon>
    </lineage>
</organism>